<evidence type="ECO:0000256" key="2">
    <source>
        <dbReference type="SAM" id="Phobius"/>
    </source>
</evidence>
<keyword evidence="2" id="KW-0812">Transmembrane</keyword>
<evidence type="ECO:0000256" key="1">
    <source>
        <dbReference type="SAM" id="MobiDB-lite"/>
    </source>
</evidence>
<feature type="transmembrane region" description="Helical" evidence="2">
    <location>
        <begin position="188"/>
        <end position="209"/>
    </location>
</feature>
<evidence type="ECO:0008006" key="6">
    <source>
        <dbReference type="Google" id="ProtNLM"/>
    </source>
</evidence>
<proteinExistence type="predicted"/>
<feature type="chain" id="PRO_5035906234" description="LPXTG cell wall anchor domain-containing protein" evidence="3">
    <location>
        <begin position="29"/>
        <end position="352"/>
    </location>
</feature>
<feature type="compositionally biased region" description="Polar residues" evidence="1">
    <location>
        <begin position="150"/>
        <end position="167"/>
    </location>
</feature>
<keyword evidence="2" id="KW-0472">Membrane</keyword>
<dbReference type="AlphaFoldDB" id="A0A8T4IAB7"/>
<accession>A0A8T4IAB7</accession>
<keyword evidence="5" id="KW-1185">Reference proteome</keyword>
<dbReference type="EMBL" id="JAGRQC010000001">
    <property type="protein sequence ID" value="MBR0551082.1"/>
    <property type="molecule type" value="Genomic_DNA"/>
</dbReference>
<dbReference type="RefSeq" id="WP_284052374.1">
    <property type="nucleotide sequence ID" value="NZ_JAGRQC010000001.1"/>
</dbReference>
<keyword evidence="2" id="KW-1133">Transmembrane helix</keyword>
<feature type="region of interest" description="Disordered" evidence="1">
    <location>
        <begin position="303"/>
        <end position="352"/>
    </location>
</feature>
<evidence type="ECO:0000256" key="3">
    <source>
        <dbReference type="SAM" id="SignalP"/>
    </source>
</evidence>
<dbReference type="Proteomes" id="UP000676996">
    <property type="component" value="Unassembled WGS sequence"/>
</dbReference>
<comment type="caution">
    <text evidence="4">The sequence shown here is derived from an EMBL/GenBank/DDBJ whole genome shotgun (WGS) entry which is preliminary data.</text>
</comment>
<gene>
    <name evidence="4" type="ORF">J7S20_01020</name>
</gene>
<feature type="region of interest" description="Disordered" evidence="1">
    <location>
        <begin position="27"/>
        <end position="182"/>
    </location>
</feature>
<keyword evidence="3" id="KW-0732">Signal</keyword>
<evidence type="ECO:0000313" key="5">
    <source>
        <dbReference type="Proteomes" id="UP000676996"/>
    </source>
</evidence>
<organism evidence="4 5">
    <name type="scientific">Stakelama marina</name>
    <dbReference type="NCBI Taxonomy" id="2826939"/>
    <lineage>
        <taxon>Bacteria</taxon>
        <taxon>Pseudomonadati</taxon>
        <taxon>Pseudomonadota</taxon>
        <taxon>Alphaproteobacteria</taxon>
        <taxon>Sphingomonadales</taxon>
        <taxon>Sphingomonadaceae</taxon>
        <taxon>Stakelama</taxon>
    </lineage>
</organism>
<protein>
    <recommendedName>
        <fullName evidence="6">LPXTG cell wall anchor domain-containing protein</fullName>
    </recommendedName>
</protein>
<sequence>MTQAHKSSYLAGAAIAAALASVATPAMAQDMAATPQSTPDAVTPGTVAPPDLSGLAAPDMASDRPSQSSAPVADPPAVLATESTAPASETPAALASEVPNEAPVTEEQATAPAKPVTERTASSKATAAPQPKARTATASEDNPPADAAPISQQDATSGPPVQQTVSTPAAARPEGSSAQQSLRPDNNALLWIGLAGAAVVIAGLAAAMVMRRKRTAPIVEPQRNRAYEAPATDVASKEAVEPSFVRPQPVVAPAAAVGAQDGLGRHERAALAGPTPDNPFLTLKKRLARARFYDRRERLAAEAAGRPAEMPWAASERAAETAPQRATPRPNARPATNPLNWTKGGLRPAFDS</sequence>
<feature type="signal peptide" evidence="3">
    <location>
        <begin position="1"/>
        <end position="28"/>
    </location>
</feature>
<reference evidence="4" key="1">
    <citation type="submission" date="2021-04" db="EMBL/GenBank/DDBJ databases">
        <title>Ouciella asimina sp. nov., isolated from the surface seawater in the hydrothermal field of Okinawa Trough.</title>
        <authorList>
            <person name="Shuang W."/>
        </authorList>
    </citation>
    <scope>NUCLEOTIDE SEQUENCE</scope>
    <source>
        <strain evidence="4">LXI357</strain>
    </source>
</reference>
<name>A0A8T4IAB7_9SPHN</name>
<evidence type="ECO:0000313" key="4">
    <source>
        <dbReference type="EMBL" id="MBR0551082.1"/>
    </source>
</evidence>